<keyword evidence="2" id="KW-1185">Reference proteome</keyword>
<name>A0A7I8VGK5_9ANNE</name>
<accession>A0A7I8VGK5</accession>
<reference evidence="1 2" key="1">
    <citation type="submission" date="2020-08" db="EMBL/GenBank/DDBJ databases">
        <authorList>
            <person name="Hejnol A."/>
        </authorList>
    </citation>
    <scope>NUCLEOTIDE SEQUENCE [LARGE SCALE GENOMIC DNA]</scope>
</reference>
<protein>
    <submittedName>
        <fullName evidence="1">DgyrCDS4139</fullName>
    </submittedName>
</protein>
<dbReference type="AlphaFoldDB" id="A0A7I8VGK5"/>
<dbReference type="Proteomes" id="UP000549394">
    <property type="component" value="Unassembled WGS sequence"/>
</dbReference>
<comment type="caution">
    <text evidence="1">The sequence shown here is derived from an EMBL/GenBank/DDBJ whole genome shotgun (WGS) entry which is preliminary data.</text>
</comment>
<gene>
    <name evidence="1" type="ORF">DGYR_LOCUS3908</name>
</gene>
<evidence type="ECO:0000313" key="2">
    <source>
        <dbReference type="Proteomes" id="UP000549394"/>
    </source>
</evidence>
<sequence>MKTIKNHRNRSITLHLDGIPFDFTSFDDTNLVPGFCKALLRGTEKSSKPTKLTDCFVYGDSNKLQSDLGWSDTTVFRPYSIDISGCHTLDITKVVCIEAASNYSRIMEKMSRIVPIKSV</sequence>
<evidence type="ECO:0000313" key="1">
    <source>
        <dbReference type="EMBL" id="CAD5115135.1"/>
    </source>
</evidence>
<organism evidence="1 2">
    <name type="scientific">Dimorphilus gyrociliatus</name>
    <dbReference type="NCBI Taxonomy" id="2664684"/>
    <lineage>
        <taxon>Eukaryota</taxon>
        <taxon>Metazoa</taxon>
        <taxon>Spiralia</taxon>
        <taxon>Lophotrochozoa</taxon>
        <taxon>Annelida</taxon>
        <taxon>Polychaeta</taxon>
        <taxon>Polychaeta incertae sedis</taxon>
        <taxon>Dinophilidae</taxon>
        <taxon>Dimorphilus</taxon>
    </lineage>
</organism>
<dbReference type="EMBL" id="CAJFCJ010000005">
    <property type="protein sequence ID" value="CAD5115135.1"/>
    <property type="molecule type" value="Genomic_DNA"/>
</dbReference>
<proteinExistence type="predicted"/>